<reference evidence="1 2" key="1">
    <citation type="submission" date="2017-07" db="EMBL/GenBank/DDBJ databases">
        <title>Draft genome sequence of Prevotella copri isolated from the gut of healthy adult Indian.</title>
        <authorList>
            <person name="Das B."/>
            <person name="Bag S."/>
            <person name="Ghosh T.S."/>
        </authorList>
    </citation>
    <scope>NUCLEOTIDE SEQUENCE [LARGE SCALE GENOMIC DNA]</scope>
    <source>
        <strain evidence="1 2">Indica</strain>
    </source>
</reference>
<organism evidence="1 2">
    <name type="scientific">Segatella copri</name>
    <dbReference type="NCBI Taxonomy" id="165179"/>
    <lineage>
        <taxon>Bacteria</taxon>
        <taxon>Pseudomonadati</taxon>
        <taxon>Bacteroidota</taxon>
        <taxon>Bacteroidia</taxon>
        <taxon>Bacteroidales</taxon>
        <taxon>Prevotellaceae</taxon>
        <taxon>Segatella</taxon>
    </lineage>
</organism>
<name>A0AA91TJB6_9BACT</name>
<proteinExistence type="predicted"/>
<accession>A0AA91TJB6</accession>
<dbReference type="EMBL" id="NMPZ01000013">
    <property type="protein sequence ID" value="OXL43787.1"/>
    <property type="molecule type" value="Genomic_DNA"/>
</dbReference>
<dbReference type="Proteomes" id="UP000215155">
    <property type="component" value="Unassembled WGS sequence"/>
</dbReference>
<dbReference type="AlphaFoldDB" id="A0AA91TJB6"/>
<comment type="caution">
    <text evidence="1">The sequence shown here is derived from an EMBL/GenBank/DDBJ whole genome shotgun (WGS) entry which is preliminary data.</text>
</comment>
<sequence>MTTEDGLKAQKLLAQGSALGFRTNTKSRPERAKAFNFKAFALSGRLCFLPILPRVLPWARSFCPFRAYWM</sequence>
<protein>
    <submittedName>
        <fullName evidence="1">Uncharacterized protein</fullName>
    </submittedName>
</protein>
<evidence type="ECO:0000313" key="1">
    <source>
        <dbReference type="EMBL" id="OXL43787.1"/>
    </source>
</evidence>
<gene>
    <name evidence="1" type="ORF">CFT61_09385</name>
</gene>
<evidence type="ECO:0000313" key="2">
    <source>
        <dbReference type="Proteomes" id="UP000215155"/>
    </source>
</evidence>